<evidence type="ECO:0000256" key="17">
    <source>
        <dbReference type="HAMAP-Rule" id="MF_00165"/>
    </source>
</evidence>
<evidence type="ECO:0000256" key="5">
    <source>
        <dbReference type="ARBA" id="ARBA00022448"/>
    </source>
</evidence>
<name>A0A8J3JF26_9ACTN</name>
<dbReference type="CDD" id="cd01672">
    <property type="entry name" value="TMPK"/>
    <property type="match status" value="1"/>
</dbReference>
<comment type="subcellular location">
    <subcellularLocation>
        <location evidence="1">Cell membrane</location>
        <topology evidence="1">Multi-pass membrane protein</topology>
    </subcellularLocation>
</comment>
<evidence type="ECO:0000256" key="13">
    <source>
        <dbReference type="ARBA" id="ARBA00022989"/>
    </source>
</evidence>
<dbReference type="FunFam" id="3.40.50.300:FF:000225">
    <property type="entry name" value="Thymidylate kinase"/>
    <property type="match status" value="1"/>
</dbReference>
<dbReference type="PROSITE" id="PS01331">
    <property type="entry name" value="THYMIDYLATE_KINASE"/>
    <property type="match status" value="1"/>
</dbReference>
<feature type="transmembrane region" description="Helical" evidence="19">
    <location>
        <begin position="183"/>
        <end position="207"/>
    </location>
</feature>
<feature type="region of interest" description="Disordered" evidence="18">
    <location>
        <begin position="840"/>
        <end position="909"/>
    </location>
</feature>
<organism evidence="21 22">
    <name type="scientific">Actinocatenispora rupis</name>
    <dbReference type="NCBI Taxonomy" id="519421"/>
    <lineage>
        <taxon>Bacteria</taxon>
        <taxon>Bacillati</taxon>
        <taxon>Actinomycetota</taxon>
        <taxon>Actinomycetes</taxon>
        <taxon>Micromonosporales</taxon>
        <taxon>Micromonosporaceae</taxon>
        <taxon>Actinocatenispora</taxon>
    </lineage>
</organism>
<dbReference type="Gene3D" id="1.20.1250.20">
    <property type="entry name" value="MFS general substrate transporter like domains"/>
    <property type="match status" value="1"/>
</dbReference>
<evidence type="ECO:0000256" key="11">
    <source>
        <dbReference type="ARBA" id="ARBA00022777"/>
    </source>
</evidence>
<evidence type="ECO:0000256" key="4">
    <source>
        <dbReference type="ARBA" id="ARBA00017144"/>
    </source>
</evidence>
<keyword evidence="12 17" id="KW-0067">ATP-binding</keyword>
<keyword evidence="14 19" id="KW-0472">Membrane</keyword>
<accession>A0A8J3JF26</accession>
<protein>
    <recommendedName>
        <fullName evidence="4 17">Thymidylate kinase</fullName>
        <ecNumber evidence="3 17">2.7.4.9</ecNumber>
    </recommendedName>
    <alternativeName>
        <fullName evidence="17">dTMP kinase</fullName>
    </alternativeName>
</protein>
<feature type="region of interest" description="Disordered" evidence="18">
    <location>
        <begin position="926"/>
        <end position="960"/>
    </location>
</feature>
<dbReference type="PANTHER" id="PTHR43266">
    <property type="entry name" value="MACROLIDE-EFFLUX PROTEIN"/>
    <property type="match status" value="1"/>
</dbReference>
<dbReference type="Pfam" id="PF05977">
    <property type="entry name" value="MFS_3"/>
    <property type="match status" value="1"/>
</dbReference>
<dbReference type="Proteomes" id="UP000612808">
    <property type="component" value="Unassembled WGS sequence"/>
</dbReference>
<sequence length="960" mass="100518">MECTHGRGETAIATHPADDERAASTTGQADLSGIAELKAVLRFRAFRRLWIVLGFSSIGDWLGILATGTFASSLFKNPVAQGAAFSGTIVVRLIPALVLGPIAGVFADRFDRRRTMVVCDAARFVLYASIPIVGTFATTVMTATWAAIATFLIETCQMMWAPAKEASVPNLVPKARLEKANQLGMATTYGVTPILAGLVLALLNWLIGAMGFGSSYKVALFLNALTYAATALMVWFGIREISGRRDKAPEKADQGMFRQFVDGWRYIARFPFARGLVLGIFGAFAAAGVVVGTGRFYAKSLGGGDASFFLLFALLFVGLGIGITAGPKLVGALSRRRWFGLSIILATGAVGLLALAPHLMIACLLTVVVGAGAGMAFLNGITLLGAEIDDAMRGRVYSFIQVSVQGVLLLTLSLSSVLVGIGSSRHIGPISISSTRILLLAAGVVGVFAGYAALKQMDDKRGVPLLPDIWSSIRGRPLGRPVPHPGPGVFVVFEGGEGAGKSTQVIKLAAWLRVHGREAVVTREPGATEVGARIRGLVLDKDALPTGSRVSPRAEALLYAADRAHHVATVVRPALERGAAVVSDRYVDSSLAYQGAGRTLPAEEIGWLSNWATGGLRPDLVVLLDVDPHVGLARVADRGSADRLESESLEFHDRVRHAFLDLAAEDPSRYLVLDASEDPDTIAGKVRERIGRLLPADPEHPAESTTPGTPPEPTPAPADETDPAVRPGISIRRLGSTAHERHPDGGHDGETPQATAVLPAASTDDATEVRPAGADEATLVKADADVAAPVADATAASTANGADSAASPDADESTAPAAGPGDTTVLPAADTDATSVLPADTTSAVPADDSKPPAGDGNAPADRRAPADRTSVLPAVGADGTKVLPAVDADGGDKPSERSDPTTVMPALRPAVDPWNTTAETKMFPTVPEHAVPDRYDDDETMIMPSGGGDLRRRKPRRRR</sequence>
<dbReference type="GO" id="GO:0006235">
    <property type="term" value="P:dTTP biosynthetic process"/>
    <property type="evidence" value="ECO:0007669"/>
    <property type="project" value="UniProtKB-UniRule"/>
</dbReference>
<feature type="transmembrane region" description="Helical" evidence="19">
    <location>
        <begin position="306"/>
        <end position="326"/>
    </location>
</feature>
<dbReference type="Pfam" id="PF02223">
    <property type="entry name" value="Thymidylate_kin"/>
    <property type="match status" value="1"/>
</dbReference>
<evidence type="ECO:0000256" key="10">
    <source>
        <dbReference type="ARBA" id="ARBA00022741"/>
    </source>
</evidence>
<reference evidence="21" key="1">
    <citation type="submission" date="2021-01" db="EMBL/GenBank/DDBJ databases">
        <title>Whole genome shotgun sequence of Actinocatenispora rupis NBRC 107355.</title>
        <authorList>
            <person name="Komaki H."/>
            <person name="Tamura T."/>
        </authorList>
    </citation>
    <scope>NUCLEOTIDE SEQUENCE</scope>
    <source>
        <strain evidence="21">NBRC 107355</strain>
    </source>
</reference>
<evidence type="ECO:0000256" key="9">
    <source>
        <dbReference type="ARBA" id="ARBA00022727"/>
    </source>
</evidence>
<dbReference type="SUPFAM" id="SSF103473">
    <property type="entry name" value="MFS general substrate transporter"/>
    <property type="match status" value="1"/>
</dbReference>
<dbReference type="AlphaFoldDB" id="A0A8J3JF26"/>
<gene>
    <name evidence="17" type="primary">tmk</name>
    <name evidence="21" type="ORF">Aru02nite_45870</name>
</gene>
<dbReference type="InterPro" id="IPR036259">
    <property type="entry name" value="MFS_trans_sf"/>
</dbReference>
<feature type="transmembrane region" description="Helical" evidence="19">
    <location>
        <begin position="219"/>
        <end position="238"/>
    </location>
</feature>
<evidence type="ECO:0000256" key="19">
    <source>
        <dbReference type="SAM" id="Phobius"/>
    </source>
</evidence>
<feature type="region of interest" description="Disordered" evidence="18">
    <location>
        <begin position="694"/>
        <end position="726"/>
    </location>
</feature>
<evidence type="ECO:0000313" key="21">
    <source>
        <dbReference type="EMBL" id="GID13698.1"/>
    </source>
</evidence>
<dbReference type="EC" id="2.7.4.9" evidence="3 17"/>
<comment type="caution">
    <text evidence="21">The sequence shown here is derived from an EMBL/GenBank/DDBJ whole genome shotgun (WGS) entry which is preliminary data.</text>
</comment>
<dbReference type="GO" id="GO:0005886">
    <property type="term" value="C:plasma membrane"/>
    <property type="evidence" value="ECO:0007669"/>
    <property type="project" value="UniProtKB-SubCell"/>
</dbReference>
<feature type="region of interest" description="Disordered" evidence="18">
    <location>
        <begin position="1"/>
        <end position="24"/>
    </location>
</feature>
<dbReference type="PANTHER" id="PTHR43266:SF2">
    <property type="entry name" value="MAJOR FACILITATOR SUPERFAMILY (MFS) PROFILE DOMAIN-CONTAINING PROTEIN"/>
    <property type="match status" value="1"/>
</dbReference>
<comment type="function">
    <text evidence="16 17">Phosphorylation of dTMP to form dTDP in both de novo and salvage pathways of dTTP synthesis.</text>
</comment>
<keyword evidence="13 19" id="KW-1133">Transmembrane helix</keyword>
<evidence type="ECO:0000256" key="2">
    <source>
        <dbReference type="ARBA" id="ARBA00009776"/>
    </source>
</evidence>
<dbReference type="InterPro" id="IPR018094">
    <property type="entry name" value="Thymidylate_kinase"/>
</dbReference>
<evidence type="ECO:0000256" key="1">
    <source>
        <dbReference type="ARBA" id="ARBA00004651"/>
    </source>
</evidence>
<keyword evidence="8 19" id="KW-0812">Transmembrane</keyword>
<keyword evidence="7 17" id="KW-0808">Transferase</keyword>
<evidence type="ECO:0000313" key="22">
    <source>
        <dbReference type="Proteomes" id="UP000612808"/>
    </source>
</evidence>
<keyword evidence="10 17" id="KW-0547">Nucleotide-binding</keyword>
<dbReference type="InterPro" id="IPR010290">
    <property type="entry name" value="TM_effector"/>
</dbReference>
<dbReference type="GO" id="GO:0004798">
    <property type="term" value="F:dTMP kinase activity"/>
    <property type="evidence" value="ECO:0007669"/>
    <property type="project" value="UniProtKB-UniRule"/>
</dbReference>
<evidence type="ECO:0000259" key="20">
    <source>
        <dbReference type="Pfam" id="PF02223"/>
    </source>
</evidence>
<feature type="transmembrane region" description="Helical" evidence="19">
    <location>
        <begin position="338"/>
        <end position="358"/>
    </location>
</feature>
<keyword evidence="11 17" id="KW-0418">Kinase</keyword>
<dbReference type="GO" id="GO:0006233">
    <property type="term" value="P:dTDP biosynthetic process"/>
    <property type="evidence" value="ECO:0007669"/>
    <property type="project" value="InterPro"/>
</dbReference>
<dbReference type="InterPro" id="IPR018095">
    <property type="entry name" value="Thymidylate_kin_CS"/>
</dbReference>
<dbReference type="HAMAP" id="MF_00165">
    <property type="entry name" value="Thymidylate_kinase"/>
    <property type="match status" value="1"/>
</dbReference>
<evidence type="ECO:0000256" key="18">
    <source>
        <dbReference type="SAM" id="MobiDB-lite"/>
    </source>
</evidence>
<feature type="transmembrane region" description="Helical" evidence="19">
    <location>
        <begin position="364"/>
        <end position="384"/>
    </location>
</feature>
<feature type="binding site" evidence="17">
    <location>
        <begin position="495"/>
        <end position="502"/>
    </location>
    <ligand>
        <name>ATP</name>
        <dbReference type="ChEBI" id="CHEBI:30616"/>
    </ligand>
</feature>
<dbReference type="GO" id="GO:0005524">
    <property type="term" value="F:ATP binding"/>
    <property type="evidence" value="ECO:0007669"/>
    <property type="project" value="UniProtKB-UniRule"/>
</dbReference>
<keyword evidence="6" id="KW-1003">Cell membrane</keyword>
<feature type="transmembrane region" description="Helical" evidence="19">
    <location>
        <begin position="396"/>
        <end position="421"/>
    </location>
</feature>
<feature type="domain" description="Thymidylate kinase-like" evidence="20">
    <location>
        <begin position="493"/>
        <end position="680"/>
    </location>
</feature>
<feature type="transmembrane region" description="Helical" evidence="19">
    <location>
        <begin position="433"/>
        <end position="454"/>
    </location>
</feature>
<dbReference type="CDD" id="cd06173">
    <property type="entry name" value="MFS_MefA_like"/>
    <property type="match status" value="1"/>
</dbReference>
<evidence type="ECO:0000256" key="15">
    <source>
        <dbReference type="ARBA" id="ARBA00048743"/>
    </source>
</evidence>
<comment type="catalytic activity">
    <reaction evidence="15 17">
        <text>dTMP + ATP = dTDP + ADP</text>
        <dbReference type="Rhea" id="RHEA:13517"/>
        <dbReference type="ChEBI" id="CHEBI:30616"/>
        <dbReference type="ChEBI" id="CHEBI:58369"/>
        <dbReference type="ChEBI" id="CHEBI:63528"/>
        <dbReference type="ChEBI" id="CHEBI:456216"/>
        <dbReference type="EC" id="2.7.4.9"/>
    </reaction>
</comment>
<evidence type="ECO:0000256" key="7">
    <source>
        <dbReference type="ARBA" id="ARBA00022679"/>
    </source>
</evidence>
<keyword evidence="5" id="KW-0813">Transport</keyword>
<evidence type="ECO:0000256" key="3">
    <source>
        <dbReference type="ARBA" id="ARBA00012980"/>
    </source>
</evidence>
<dbReference type="EMBL" id="BOMB01000026">
    <property type="protein sequence ID" value="GID13698.1"/>
    <property type="molecule type" value="Genomic_DNA"/>
</dbReference>
<dbReference type="InterPro" id="IPR027417">
    <property type="entry name" value="P-loop_NTPase"/>
</dbReference>
<evidence type="ECO:0000256" key="14">
    <source>
        <dbReference type="ARBA" id="ARBA00023136"/>
    </source>
</evidence>
<feature type="compositionally biased region" description="Low complexity" evidence="18">
    <location>
        <begin position="799"/>
        <end position="818"/>
    </location>
</feature>
<dbReference type="Gene3D" id="3.40.50.300">
    <property type="entry name" value="P-loop containing nucleotide triphosphate hydrolases"/>
    <property type="match status" value="1"/>
</dbReference>
<evidence type="ECO:0000256" key="12">
    <source>
        <dbReference type="ARBA" id="ARBA00022840"/>
    </source>
</evidence>
<dbReference type="NCBIfam" id="TIGR00041">
    <property type="entry name" value="DTMP_kinase"/>
    <property type="match status" value="1"/>
</dbReference>
<proteinExistence type="inferred from homology"/>
<dbReference type="InterPro" id="IPR039430">
    <property type="entry name" value="Thymidylate_kin-like_dom"/>
</dbReference>
<dbReference type="SUPFAM" id="SSF52540">
    <property type="entry name" value="P-loop containing nucleoside triphosphate hydrolases"/>
    <property type="match status" value="1"/>
</dbReference>
<comment type="similarity">
    <text evidence="2 17">Belongs to the thymidylate kinase family.</text>
</comment>
<keyword evidence="22" id="KW-1185">Reference proteome</keyword>
<feature type="region of interest" description="Disordered" evidence="18">
    <location>
        <begin position="799"/>
        <end position="828"/>
    </location>
</feature>
<feature type="transmembrane region" description="Helical" evidence="19">
    <location>
        <begin position="117"/>
        <end position="137"/>
    </location>
</feature>
<feature type="transmembrane region" description="Helical" evidence="19">
    <location>
        <begin position="275"/>
        <end position="294"/>
    </location>
</feature>
<evidence type="ECO:0000256" key="16">
    <source>
        <dbReference type="ARBA" id="ARBA00057735"/>
    </source>
</evidence>
<evidence type="ECO:0000256" key="8">
    <source>
        <dbReference type="ARBA" id="ARBA00022692"/>
    </source>
</evidence>
<keyword evidence="9 17" id="KW-0545">Nucleotide biosynthesis</keyword>
<feature type="compositionally biased region" description="Basic and acidic residues" evidence="18">
    <location>
        <begin position="891"/>
        <end position="900"/>
    </location>
</feature>
<feature type="transmembrane region" description="Helical" evidence="19">
    <location>
        <begin position="49"/>
        <end position="71"/>
    </location>
</feature>
<feature type="transmembrane region" description="Helical" evidence="19">
    <location>
        <begin position="83"/>
        <end position="105"/>
    </location>
</feature>
<evidence type="ECO:0000256" key="6">
    <source>
        <dbReference type="ARBA" id="ARBA00022475"/>
    </source>
</evidence>